<comment type="caution">
    <text evidence="12">Was originally thought to be a dihydrodipicolinate synthase (DHDPS), catalyzing the condensation of (S)-aspartate-beta-semialdehyde [(S)-ASA] and pyruvate to dihydrodipicolinate (DHDP). However, it was shown in E.coli that the product of the enzymatic reaction is not dihydrodipicolinate but in fact (4S)-4-hydroxy-2,3,4,5-tetrahydro-(2S)-dipicolinic acid (HTPA), and that the consecutive dehydration reaction leading to DHDP is not spontaneous but catalyzed by DapB.</text>
</comment>
<feature type="active site" description="Proton donor/acceptor" evidence="12 14">
    <location>
        <position position="133"/>
    </location>
</feature>
<keyword evidence="17" id="KW-1185">Reference proteome</keyword>
<dbReference type="InterPro" id="IPR013785">
    <property type="entry name" value="Aldolase_TIM"/>
</dbReference>
<keyword evidence="5 12" id="KW-0963">Cytoplasm</keyword>
<comment type="caution">
    <text evidence="16">The sequence shown here is derived from an EMBL/GenBank/DDBJ whole genome shotgun (WGS) entry which is preliminary data.</text>
</comment>
<name>A0A545TIH5_9GAMM</name>
<evidence type="ECO:0000256" key="13">
    <source>
        <dbReference type="PIRNR" id="PIRNR001365"/>
    </source>
</evidence>
<dbReference type="GO" id="GO:0005829">
    <property type="term" value="C:cytosol"/>
    <property type="evidence" value="ECO:0007669"/>
    <property type="project" value="TreeGrafter"/>
</dbReference>
<sequence>MFRGSLVALVTPMKSDLSIDYDALSALVDWHIESGTHGLVVMGTTGESSLVSVDEHVAVVKAVIEQVDKRIPVIAGCGSASTSKAVELVNQLNQLQPDGFLCVTPYYLKPTQNGLYAHFSAVADACEAPLILYNVPGRTCCDLADETVARLSSHPKIVAIKDATGDLERAKNLIEKVPGFIYLSGDDATALDFMALGGHGVISVTGNIVPKEFSQFCDLMAKKQPESTQKAKELFNRINSLNSALFVESNPIPVKWALAKVGRMEPYLRLPLTQPEPASQQVIQAAMQQSAVI</sequence>
<dbReference type="NCBIfam" id="TIGR00674">
    <property type="entry name" value="dapA"/>
    <property type="match status" value="1"/>
</dbReference>
<evidence type="ECO:0000256" key="7">
    <source>
        <dbReference type="ARBA" id="ARBA00022915"/>
    </source>
</evidence>
<evidence type="ECO:0000256" key="11">
    <source>
        <dbReference type="ARBA" id="ARBA00047836"/>
    </source>
</evidence>
<dbReference type="PANTHER" id="PTHR12128">
    <property type="entry name" value="DIHYDRODIPICOLINATE SYNTHASE"/>
    <property type="match status" value="1"/>
</dbReference>
<dbReference type="RefSeq" id="WP_142888336.1">
    <property type="nucleotide sequence ID" value="NZ_VIKR01000001.1"/>
</dbReference>
<dbReference type="AlphaFoldDB" id="A0A545TIH5"/>
<dbReference type="GO" id="GO:0019877">
    <property type="term" value="P:diaminopimelate biosynthetic process"/>
    <property type="evidence" value="ECO:0007669"/>
    <property type="project" value="UniProtKB-UniRule"/>
</dbReference>
<dbReference type="OrthoDB" id="9782828at2"/>
<dbReference type="InterPro" id="IPR002220">
    <property type="entry name" value="DapA-like"/>
</dbReference>
<evidence type="ECO:0000256" key="10">
    <source>
        <dbReference type="ARBA" id="ARBA00023270"/>
    </source>
</evidence>
<evidence type="ECO:0000256" key="5">
    <source>
        <dbReference type="ARBA" id="ARBA00022490"/>
    </source>
</evidence>
<reference evidence="16 17" key="1">
    <citation type="submission" date="2019-06" db="EMBL/GenBank/DDBJ databases">
        <title>Draft genome of Aliikangiella marina GYP-15.</title>
        <authorList>
            <person name="Wang G."/>
        </authorList>
    </citation>
    <scope>NUCLEOTIDE SEQUENCE [LARGE SCALE GENOMIC DNA]</scope>
    <source>
        <strain evidence="16 17">GYP-15</strain>
    </source>
</reference>
<feature type="binding site" evidence="12 15">
    <location>
        <position position="202"/>
    </location>
    <ligand>
        <name>pyruvate</name>
        <dbReference type="ChEBI" id="CHEBI:15361"/>
    </ligand>
</feature>
<keyword evidence="10 12" id="KW-0704">Schiff base</keyword>
<dbReference type="GO" id="GO:0009089">
    <property type="term" value="P:lysine biosynthetic process via diaminopimelate"/>
    <property type="evidence" value="ECO:0007669"/>
    <property type="project" value="UniProtKB-UniRule"/>
</dbReference>
<comment type="subcellular location">
    <subcellularLocation>
        <location evidence="12">Cytoplasm</location>
    </subcellularLocation>
</comment>
<dbReference type="InterPro" id="IPR020625">
    <property type="entry name" value="Schiff_base-form_aldolases_AS"/>
</dbReference>
<comment type="similarity">
    <text evidence="3 12 13">Belongs to the DapA family.</text>
</comment>
<dbReference type="EMBL" id="VIKR01000001">
    <property type="protein sequence ID" value="TQV76976.1"/>
    <property type="molecule type" value="Genomic_DNA"/>
</dbReference>
<dbReference type="Gene3D" id="3.20.20.70">
    <property type="entry name" value="Aldolase class I"/>
    <property type="match status" value="1"/>
</dbReference>
<feature type="site" description="Part of a proton relay during catalysis" evidence="12">
    <location>
        <position position="44"/>
    </location>
</feature>
<accession>A0A545TIH5</accession>
<dbReference type="HAMAP" id="MF_00418">
    <property type="entry name" value="DapA"/>
    <property type="match status" value="1"/>
</dbReference>
<evidence type="ECO:0000256" key="14">
    <source>
        <dbReference type="PIRSR" id="PIRSR001365-1"/>
    </source>
</evidence>
<dbReference type="SMART" id="SM01130">
    <property type="entry name" value="DHDPS"/>
    <property type="match status" value="1"/>
</dbReference>
<gene>
    <name evidence="12" type="primary">dapA</name>
    <name evidence="16" type="ORF">FLL45_03215</name>
</gene>
<dbReference type="EC" id="4.3.3.7" evidence="4 12"/>
<feature type="site" description="Part of a proton relay during catalysis" evidence="12">
    <location>
        <position position="107"/>
    </location>
</feature>
<comment type="pathway">
    <text evidence="2 12">Amino-acid biosynthesis; L-lysine biosynthesis via DAP pathway; (S)-tetrahydrodipicolinate from L-aspartate: step 3/4.</text>
</comment>
<protein>
    <recommendedName>
        <fullName evidence="4 12">4-hydroxy-tetrahydrodipicolinate synthase</fullName>
        <shortName evidence="12">HTPA synthase</shortName>
        <ecNumber evidence="4 12">4.3.3.7</ecNumber>
    </recommendedName>
</protein>
<keyword evidence="9 12" id="KW-0456">Lyase</keyword>
<evidence type="ECO:0000313" key="17">
    <source>
        <dbReference type="Proteomes" id="UP000317839"/>
    </source>
</evidence>
<evidence type="ECO:0000256" key="2">
    <source>
        <dbReference type="ARBA" id="ARBA00005120"/>
    </source>
</evidence>
<dbReference type="GO" id="GO:0008840">
    <property type="term" value="F:4-hydroxy-tetrahydrodipicolinate synthase activity"/>
    <property type="evidence" value="ECO:0007669"/>
    <property type="project" value="UniProtKB-UniRule"/>
</dbReference>
<evidence type="ECO:0000313" key="16">
    <source>
        <dbReference type="EMBL" id="TQV76976.1"/>
    </source>
</evidence>
<dbReference type="PROSITE" id="PS00665">
    <property type="entry name" value="DHDPS_1"/>
    <property type="match status" value="1"/>
</dbReference>
<dbReference type="PROSITE" id="PS00666">
    <property type="entry name" value="DHDPS_2"/>
    <property type="match status" value="1"/>
</dbReference>
<evidence type="ECO:0000256" key="15">
    <source>
        <dbReference type="PIRSR" id="PIRSR001365-2"/>
    </source>
</evidence>
<keyword evidence="7 12" id="KW-0220">Diaminopimelate biosynthesis</keyword>
<dbReference type="SUPFAM" id="SSF51569">
    <property type="entry name" value="Aldolase"/>
    <property type="match status" value="1"/>
</dbReference>
<dbReference type="Pfam" id="PF00701">
    <property type="entry name" value="DHDPS"/>
    <property type="match status" value="1"/>
</dbReference>
<organism evidence="16 17">
    <name type="scientific">Aliikangiella marina</name>
    <dbReference type="NCBI Taxonomy" id="1712262"/>
    <lineage>
        <taxon>Bacteria</taxon>
        <taxon>Pseudomonadati</taxon>
        <taxon>Pseudomonadota</taxon>
        <taxon>Gammaproteobacteria</taxon>
        <taxon>Oceanospirillales</taxon>
        <taxon>Pleioneaceae</taxon>
        <taxon>Aliikangiella</taxon>
    </lineage>
</organism>
<proteinExistence type="inferred from homology"/>
<evidence type="ECO:0000256" key="8">
    <source>
        <dbReference type="ARBA" id="ARBA00023154"/>
    </source>
</evidence>
<evidence type="ECO:0000256" key="4">
    <source>
        <dbReference type="ARBA" id="ARBA00012086"/>
    </source>
</evidence>
<comment type="function">
    <text evidence="1 12">Catalyzes the condensation of (S)-aspartate-beta-semialdehyde [(S)-ASA] and pyruvate to 4-hydroxy-tetrahydrodipicolinate (HTPA).</text>
</comment>
<evidence type="ECO:0000256" key="9">
    <source>
        <dbReference type="ARBA" id="ARBA00023239"/>
    </source>
</evidence>
<dbReference type="PANTHER" id="PTHR12128:SF66">
    <property type="entry name" value="4-HYDROXY-2-OXOGLUTARATE ALDOLASE, MITOCHONDRIAL"/>
    <property type="match status" value="1"/>
</dbReference>
<feature type="active site" description="Schiff-base intermediate with substrate" evidence="12 14">
    <location>
        <position position="161"/>
    </location>
</feature>
<evidence type="ECO:0000256" key="3">
    <source>
        <dbReference type="ARBA" id="ARBA00007592"/>
    </source>
</evidence>
<dbReference type="PRINTS" id="PR00146">
    <property type="entry name" value="DHPICSNTHASE"/>
</dbReference>
<dbReference type="Proteomes" id="UP000317839">
    <property type="component" value="Unassembled WGS sequence"/>
</dbReference>
<dbReference type="InterPro" id="IPR005263">
    <property type="entry name" value="DapA"/>
</dbReference>
<evidence type="ECO:0000256" key="1">
    <source>
        <dbReference type="ARBA" id="ARBA00003294"/>
    </source>
</evidence>
<evidence type="ECO:0000256" key="12">
    <source>
        <dbReference type="HAMAP-Rule" id="MF_00418"/>
    </source>
</evidence>
<keyword evidence="6 12" id="KW-0028">Amino-acid biosynthesis</keyword>
<dbReference type="UniPathway" id="UPA00034">
    <property type="reaction ID" value="UER00017"/>
</dbReference>
<dbReference type="CDD" id="cd00950">
    <property type="entry name" value="DHDPS"/>
    <property type="match status" value="1"/>
</dbReference>
<comment type="catalytic activity">
    <reaction evidence="11 12">
        <text>L-aspartate 4-semialdehyde + pyruvate = (2S,4S)-4-hydroxy-2,3,4,5-tetrahydrodipicolinate + H2O + H(+)</text>
        <dbReference type="Rhea" id="RHEA:34171"/>
        <dbReference type="ChEBI" id="CHEBI:15361"/>
        <dbReference type="ChEBI" id="CHEBI:15377"/>
        <dbReference type="ChEBI" id="CHEBI:15378"/>
        <dbReference type="ChEBI" id="CHEBI:67139"/>
        <dbReference type="ChEBI" id="CHEBI:537519"/>
        <dbReference type="EC" id="4.3.3.7"/>
    </reaction>
</comment>
<dbReference type="InterPro" id="IPR020624">
    <property type="entry name" value="Schiff_base-form_aldolases_CS"/>
</dbReference>
<dbReference type="PIRSF" id="PIRSF001365">
    <property type="entry name" value="DHDPS"/>
    <property type="match status" value="1"/>
</dbReference>
<evidence type="ECO:0000256" key="6">
    <source>
        <dbReference type="ARBA" id="ARBA00022605"/>
    </source>
</evidence>
<comment type="subunit">
    <text evidence="12">Homotetramer; dimer of dimers.</text>
</comment>
<feature type="binding site" evidence="12 15">
    <location>
        <position position="45"/>
    </location>
    <ligand>
        <name>pyruvate</name>
        <dbReference type="ChEBI" id="CHEBI:15361"/>
    </ligand>
</feature>
<keyword evidence="8 12" id="KW-0457">Lysine biosynthesis</keyword>